<name>A0A9D5DUW6_9BACI</name>
<dbReference type="Proteomes" id="UP000051061">
    <property type="component" value="Unassembled WGS sequence"/>
</dbReference>
<sequence>MIQLWMMDELKRELSHLKWTIGQYTASDHTGTVYYEGGRSPAKTETRMRLPNFMVWIRSSDWEYAEYAAQKTFDLFHMRGQDGRFEIQIEQEVKDEVWRERYLVFLMSAIQDPIDMGVVDNINTWSINFDVELIKLEEAI</sequence>
<proteinExistence type="predicted"/>
<dbReference type="AlphaFoldDB" id="A0A9D5DUW6"/>
<evidence type="ECO:0000313" key="2">
    <source>
        <dbReference type="Proteomes" id="UP000051061"/>
    </source>
</evidence>
<evidence type="ECO:0008006" key="3">
    <source>
        <dbReference type="Google" id="ProtNLM"/>
    </source>
</evidence>
<keyword evidence="2" id="KW-1185">Reference proteome</keyword>
<reference evidence="1 2" key="1">
    <citation type="submission" date="2015-09" db="EMBL/GenBank/DDBJ databases">
        <title>Genome sequencing project for genomic taxonomy and phylogenomics of Bacillus-like bacteria.</title>
        <authorList>
            <person name="Liu B."/>
            <person name="Wang J."/>
            <person name="Zhu Y."/>
            <person name="Liu G."/>
            <person name="Chen Q."/>
            <person name="Chen Z."/>
            <person name="Lan J."/>
            <person name="Che J."/>
            <person name="Ge C."/>
            <person name="Shi H."/>
            <person name="Pan Z."/>
            <person name="Liu X."/>
        </authorList>
    </citation>
    <scope>NUCLEOTIDE SEQUENCE [LARGE SCALE GENOMIC DNA]</scope>
    <source>
        <strain evidence="1 2">DSM 19153</strain>
    </source>
</reference>
<dbReference type="EMBL" id="LJJD01000016">
    <property type="protein sequence ID" value="KQL57235.1"/>
    <property type="molecule type" value="Genomic_DNA"/>
</dbReference>
<accession>A0A9D5DUW6</accession>
<protein>
    <recommendedName>
        <fullName evidence="3">Phage tail protein</fullName>
    </recommendedName>
</protein>
<evidence type="ECO:0000313" key="1">
    <source>
        <dbReference type="EMBL" id="KQL57235.1"/>
    </source>
</evidence>
<organism evidence="1 2">
    <name type="scientific">Alkalicoccobacillus plakortidis</name>
    <dbReference type="NCBI Taxonomy" id="444060"/>
    <lineage>
        <taxon>Bacteria</taxon>
        <taxon>Bacillati</taxon>
        <taxon>Bacillota</taxon>
        <taxon>Bacilli</taxon>
        <taxon>Bacillales</taxon>
        <taxon>Bacillaceae</taxon>
        <taxon>Alkalicoccobacillus</taxon>
    </lineage>
</organism>
<gene>
    <name evidence="1" type="ORF">AN965_09800</name>
</gene>
<comment type="caution">
    <text evidence="1">The sequence shown here is derived from an EMBL/GenBank/DDBJ whole genome shotgun (WGS) entry which is preliminary data.</text>
</comment>